<keyword evidence="4" id="KW-1185">Reference proteome</keyword>
<dbReference type="GeneID" id="68879380"/>
<evidence type="ECO:0000313" key="1">
    <source>
        <dbReference type="EMBL" id="CAG9702785.1"/>
    </source>
</evidence>
<dbReference type="AlphaFoldDB" id="A0A2A7MBB8"/>
<dbReference type="Proteomes" id="UP000431451">
    <property type="component" value="Unassembled WGS sequence"/>
</dbReference>
<dbReference type="EMBL" id="PDCJ01000005">
    <property type="protein sequence ID" value="PEG29142.1"/>
    <property type="molecule type" value="Genomic_DNA"/>
</dbReference>
<dbReference type="RefSeq" id="WP_058293328.1">
    <property type="nucleotide sequence ID" value="NZ_CAKJVD010000078.1"/>
</dbReference>
<evidence type="ECO:0000313" key="5">
    <source>
        <dbReference type="Proteomes" id="UP000431451"/>
    </source>
</evidence>
<organism evidence="2 4">
    <name type="scientific">Clostridium neonatale</name>
    <dbReference type="NCBI Taxonomy" id="137838"/>
    <lineage>
        <taxon>Bacteria</taxon>
        <taxon>Bacillati</taxon>
        <taxon>Bacillota</taxon>
        <taxon>Clostridia</taxon>
        <taxon>Eubacteriales</taxon>
        <taxon>Clostridiaceae</taxon>
        <taxon>Clostridium</taxon>
    </lineage>
</organism>
<reference evidence="1" key="3">
    <citation type="submission" date="2021-10" db="EMBL/GenBank/DDBJ databases">
        <authorList>
            <person name="Mesa V."/>
        </authorList>
    </citation>
    <scope>NUCLEOTIDE SEQUENCE</scope>
    <source>
        <strain evidence="1">CC3_PB</strain>
    </source>
</reference>
<evidence type="ECO:0000313" key="3">
    <source>
        <dbReference type="EMBL" id="VCT86228.1"/>
    </source>
</evidence>
<proteinExistence type="predicted"/>
<dbReference type="EMBL" id="UWJD01000003">
    <property type="protein sequence ID" value="VCT86228.1"/>
    <property type="molecule type" value="Genomic_DNA"/>
</dbReference>
<dbReference type="Proteomes" id="UP000220840">
    <property type="component" value="Unassembled WGS sequence"/>
</dbReference>
<dbReference type="OrthoDB" id="3196946at2"/>
<evidence type="ECO:0000313" key="2">
    <source>
        <dbReference type="EMBL" id="PEG29142.1"/>
    </source>
</evidence>
<dbReference type="Proteomes" id="UP000789738">
    <property type="component" value="Unassembled WGS sequence"/>
</dbReference>
<name>A0A2A7MBB8_9CLOT</name>
<evidence type="ECO:0000313" key="4">
    <source>
        <dbReference type="Proteomes" id="UP000220840"/>
    </source>
</evidence>
<reference evidence="3 5" key="2">
    <citation type="submission" date="2018-06" db="EMBL/GenBank/DDBJ databases">
        <authorList>
            <consortium name="IHU Genomes"/>
        </authorList>
    </citation>
    <scope>NUCLEOTIDE SEQUENCE [LARGE SCALE GENOMIC DNA]</scope>
    <source>
        <strain evidence="3 5">NEC25</strain>
    </source>
</reference>
<accession>A0A2A7MBB8</accession>
<gene>
    <name evidence="1" type="ORF">CNEO_40165</name>
    <name evidence="3" type="ORF">CNEONATNEC25_03839</name>
    <name evidence="2" type="ORF">CQ394_19685</name>
</gene>
<dbReference type="EMBL" id="CAKJVE010000004">
    <property type="protein sequence ID" value="CAG9702785.1"/>
    <property type="molecule type" value="Genomic_DNA"/>
</dbReference>
<protein>
    <submittedName>
        <fullName evidence="2">Uncharacterized protein</fullName>
    </submittedName>
</protein>
<reference evidence="2 4" key="1">
    <citation type="submission" date="2017-10" db="EMBL/GenBank/DDBJ databases">
        <title>Effective Description of Clostridium neonatale sp. nov. linked to necrotizing enterocolitis in neonates and a clarification of species assignable to the genus Clostridium (Prazmowski 1880) emend. Lawson and Rainey 2016.</title>
        <authorList>
            <person name="Bernard K."/>
            <person name="Burdz T."/>
            <person name="Wiebe D."/>
            <person name="Balcewich B."/>
            <person name="Alfa M."/>
            <person name="Bernier A.-M."/>
        </authorList>
    </citation>
    <scope>NUCLEOTIDE SEQUENCE [LARGE SCALE GENOMIC DNA]</scope>
    <source>
        <strain evidence="2 4">LCDC99A005</strain>
    </source>
</reference>
<sequence length="190" mass="22095">MSQFELFKSVIVGKFNNLQQIEQEKNNGNVIHPIAKHVNAIVNDKIDNLPDNFKGIFVLEESYYTFVDADRTNILPHLFLFEETEDGKVRLTSYEVPKSINKKDFTNSNPDLRLDYNELEISEKFNPMTYEYSEKTGFYGKSLSQFGPDTTFLLEETLDKDKFEVNEILKKGDRVLVGFESPIIYLRSQE</sequence>